<evidence type="ECO:0000313" key="3">
    <source>
        <dbReference type="Proteomes" id="UP000187499"/>
    </source>
</evidence>
<protein>
    <submittedName>
        <fullName evidence="2">Uncharacterized protein</fullName>
    </submittedName>
</protein>
<dbReference type="Proteomes" id="UP000187499">
    <property type="component" value="Chromosome"/>
</dbReference>
<evidence type="ECO:0000313" key="2">
    <source>
        <dbReference type="EMBL" id="APX72495.1"/>
    </source>
</evidence>
<keyword evidence="3" id="KW-1185">Reference proteome</keyword>
<feature type="region of interest" description="Disordered" evidence="1">
    <location>
        <begin position="138"/>
        <end position="159"/>
    </location>
</feature>
<proteinExistence type="predicted"/>
<organism evidence="2 3">
    <name type="scientific">Companilactobacillus allii</name>
    <dbReference type="NCBI Taxonomy" id="1847728"/>
    <lineage>
        <taxon>Bacteria</taxon>
        <taxon>Bacillati</taxon>
        <taxon>Bacillota</taxon>
        <taxon>Bacilli</taxon>
        <taxon>Lactobacillales</taxon>
        <taxon>Lactobacillaceae</taxon>
        <taxon>Companilactobacillus</taxon>
    </lineage>
</organism>
<reference evidence="3" key="1">
    <citation type="submission" date="2016-12" db="EMBL/GenBank/DDBJ databases">
        <authorList>
            <person name="Jung M.Y."/>
            <person name="Lee S.H."/>
        </authorList>
    </citation>
    <scope>NUCLEOTIDE SEQUENCE [LARGE SCALE GENOMIC DNA]</scope>
    <source>
        <strain evidence="3">WiKim39</strain>
    </source>
</reference>
<dbReference type="OrthoDB" id="2328965at2"/>
<evidence type="ECO:0000256" key="1">
    <source>
        <dbReference type="SAM" id="MobiDB-lite"/>
    </source>
</evidence>
<sequence length="159" mass="17656">MIIAVKLDQNNQIDNVNLTDEDTAFRQSKVAGWLLVNADSSFSISNRNKWTVRESDNALVHISTGMTPDEETKKSLVELTKQQLNDSLTKTQLQMALTTLTKEYIEDKANSRMVTTELTNRIAELTIKLDKVMGIDPTPETPTEVKSVATNDGATITAQ</sequence>
<dbReference type="KEGG" id="lalw:BTM29_08010"/>
<gene>
    <name evidence="2" type="ORF">BTM29_08010</name>
</gene>
<accession>A0A1P8Q3R8</accession>
<dbReference type="EMBL" id="CP019323">
    <property type="protein sequence ID" value="APX72495.1"/>
    <property type="molecule type" value="Genomic_DNA"/>
</dbReference>
<dbReference type="RefSeq" id="WP_076615859.1">
    <property type="nucleotide sequence ID" value="NZ_CP019323.1"/>
</dbReference>
<feature type="compositionally biased region" description="Polar residues" evidence="1">
    <location>
        <begin position="148"/>
        <end position="159"/>
    </location>
</feature>
<dbReference type="STRING" id="1847728.BTM29_08010"/>
<dbReference type="AlphaFoldDB" id="A0A1P8Q3R8"/>
<name>A0A1P8Q3R8_9LACO</name>